<name>A0A645ELD9_9ZZZZ</name>
<evidence type="ECO:0000256" key="2">
    <source>
        <dbReference type="ARBA" id="ARBA00022741"/>
    </source>
</evidence>
<keyword evidence="2" id="KW-0547">Nucleotide-binding</keyword>
<dbReference type="GO" id="GO:0004822">
    <property type="term" value="F:isoleucine-tRNA ligase activity"/>
    <property type="evidence" value="ECO:0007669"/>
    <property type="project" value="UniProtKB-EC"/>
</dbReference>
<keyword evidence="1 7" id="KW-0436">Ligase</keyword>
<proteinExistence type="predicted"/>
<dbReference type="Gene3D" id="1.10.730.20">
    <property type="match status" value="1"/>
</dbReference>
<evidence type="ECO:0000256" key="4">
    <source>
        <dbReference type="ARBA" id="ARBA00022917"/>
    </source>
</evidence>
<protein>
    <submittedName>
        <fullName evidence="7">Isoleucine--tRNA ligase</fullName>
        <ecNumber evidence="7">6.1.1.5</ecNumber>
    </submittedName>
</protein>
<keyword evidence="5" id="KW-0030">Aminoacyl-tRNA synthetase</keyword>
<dbReference type="PANTHER" id="PTHR42765:SF1">
    <property type="entry name" value="ISOLEUCINE--TRNA LIGASE, MITOCHONDRIAL"/>
    <property type="match status" value="1"/>
</dbReference>
<dbReference type="GO" id="GO:0000049">
    <property type="term" value="F:tRNA binding"/>
    <property type="evidence" value="ECO:0007669"/>
    <property type="project" value="InterPro"/>
</dbReference>
<comment type="caution">
    <text evidence="7">The sequence shown here is derived from an EMBL/GenBank/DDBJ whole genome shotgun (WGS) entry which is preliminary data.</text>
</comment>
<sequence>MKQISEAYRKIRNTVRYLLGNVYDYDHERDRQPYKDLLEIDRWALDQLARLVDLVTKAFDEFEFHTAYHALHRFCTVEMSAFYLDIIKDRLYCQKADSAQRRSGQQVLWEVLQALTAMIAPILTFTAEEIWQYLPQSQTIPFAQMAFWPSREEEWLDEALNKRWQKLIDVRELALKALEEARADKKIGHSLDAKVVLKAGKDAFVWLTDYEKHLQDLFIVSQTELLLVDGDGLAVEVTNAAGEKCQRCWIYHEDLNDAGTCPRCSKVLDQMAD</sequence>
<dbReference type="AlphaFoldDB" id="A0A645ELD9"/>
<dbReference type="SUPFAM" id="SSF47323">
    <property type="entry name" value="Anticodon-binding domain of a subclass of class I aminoacyl-tRNA synthetases"/>
    <property type="match status" value="1"/>
</dbReference>
<dbReference type="GO" id="GO:0006428">
    <property type="term" value="P:isoleucyl-tRNA aminoacylation"/>
    <property type="evidence" value="ECO:0007669"/>
    <property type="project" value="TreeGrafter"/>
</dbReference>
<feature type="domain" description="Methionyl/Valyl/Leucyl/Isoleucyl-tRNA synthetase anticodon-binding" evidence="6">
    <location>
        <begin position="41"/>
        <end position="196"/>
    </location>
</feature>
<reference evidence="7" key="1">
    <citation type="submission" date="2019-08" db="EMBL/GenBank/DDBJ databases">
        <authorList>
            <person name="Kucharzyk K."/>
            <person name="Murdoch R.W."/>
            <person name="Higgins S."/>
            <person name="Loffler F."/>
        </authorList>
    </citation>
    <scope>NUCLEOTIDE SEQUENCE</scope>
</reference>
<evidence type="ECO:0000256" key="1">
    <source>
        <dbReference type="ARBA" id="ARBA00022598"/>
    </source>
</evidence>
<organism evidence="7">
    <name type="scientific">bioreactor metagenome</name>
    <dbReference type="NCBI Taxonomy" id="1076179"/>
    <lineage>
        <taxon>unclassified sequences</taxon>
        <taxon>metagenomes</taxon>
        <taxon>ecological metagenomes</taxon>
    </lineage>
</organism>
<evidence type="ECO:0000256" key="3">
    <source>
        <dbReference type="ARBA" id="ARBA00022840"/>
    </source>
</evidence>
<gene>
    <name evidence="7" type="primary">ileS_42</name>
    <name evidence="7" type="ORF">SDC9_149152</name>
</gene>
<dbReference type="GO" id="GO:0005829">
    <property type="term" value="C:cytosol"/>
    <property type="evidence" value="ECO:0007669"/>
    <property type="project" value="TreeGrafter"/>
</dbReference>
<dbReference type="CDD" id="cd07960">
    <property type="entry name" value="Anticodon_Ia_Ile_BEm"/>
    <property type="match status" value="1"/>
</dbReference>
<dbReference type="InterPro" id="IPR050081">
    <property type="entry name" value="Ile-tRNA_ligase"/>
</dbReference>
<dbReference type="EMBL" id="VSSQ01047912">
    <property type="protein sequence ID" value="MPN01939.1"/>
    <property type="molecule type" value="Genomic_DNA"/>
</dbReference>
<evidence type="ECO:0000259" key="6">
    <source>
        <dbReference type="Pfam" id="PF08264"/>
    </source>
</evidence>
<evidence type="ECO:0000256" key="5">
    <source>
        <dbReference type="ARBA" id="ARBA00023146"/>
    </source>
</evidence>
<dbReference type="EC" id="6.1.1.5" evidence="7"/>
<dbReference type="PANTHER" id="PTHR42765">
    <property type="entry name" value="SOLEUCYL-TRNA SYNTHETASE"/>
    <property type="match status" value="1"/>
</dbReference>
<keyword evidence="3" id="KW-0067">ATP-binding</keyword>
<dbReference type="InterPro" id="IPR013155">
    <property type="entry name" value="M/V/L/I-tRNA-synth_anticd-bd"/>
</dbReference>
<dbReference type="Pfam" id="PF08264">
    <property type="entry name" value="Anticodon_1"/>
    <property type="match status" value="1"/>
</dbReference>
<dbReference type="InterPro" id="IPR033708">
    <property type="entry name" value="Anticodon_Ile_BEm"/>
</dbReference>
<dbReference type="GO" id="GO:0005524">
    <property type="term" value="F:ATP binding"/>
    <property type="evidence" value="ECO:0007669"/>
    <property type="project" value="UniProtKB-KW"/>
</dbReference>
<keyword evidence="4" id="KW-0648">Protein biosynthesis</keyword>
<evidence type="ECO:0000313" key="7">
    <source>
        <dbReference type="EMBL" id="MPN01939.1"/>
    </source>
</evidence>
<accession>A0A645ELD9</accession>
<dbReference type="InterPro" id="IPR009080">
    <property type="entry name" value="tRNAsynth_Ia_anticodon-bd"/>
</dbReference>